<dbReference type="SUPFAM" id="SSF57716">
    <property type="entry name" value="Glucocorticoid receptor-like (DNA-binding domain)"/>
    <property type="match status" value="1"/>
</dbReference>
<evidence type="ECO:0000313" key="6">
    <source>
        <dbReference type="EMBL" id="KAK3580691.1"/>
    </source>
</evidence>
<dbReference type="EMBL" id="JAEAOA010001107">
    <property type="protein sequence ID" value="KAK3580691.1"/>
    <property type="molecule type" value="Genomic_DNA"/>
</dbReference>
<evidence type="ECO:0000259" key="5">
    <source>
        <dbReference type="PROSITE" id="PS51036"/>
    </source>
</evidence>
<keyword evidence="7" id="KW-1185">Reference proteome</keyword>
<comment type="caution">
    <text evidence="6">The sequence shown here is derived from an EMBL/GenBank/DDBJ whole genome shotgun (WGS) entry which is preliminary data.</text>
</comment>
<dbReference type="Proteomes" id="UP001195483">
    <property type="component" value="Unassembled WGS sequence"/>
</dbReference>
<sequence length="105" mass="11862">MTPVPVIQTPLPPQIDQPVAGQSNRKKCLTTGCMMYGSQEMYNLCSKCFRDYTLTYHSQEQPMRRLHGTSGVEHSDPIPITPSPNSYVDLSIMPAKFLCWNVLDK</sequence>
<proteinExistence type="predicted"/>
<evidence type="ECO:0000256" key="4">
    <source>
        <dbReference type="SAM" id="MobiDB-lite"/>
    </source>
</evidence>
<dbReference type="PROSITE" id="PS51036">
    <property type="entry name" value="ZF_A20"/>
    <property type="match status" value="1"/>
</dbReference>
<organism evidence="6 7">
    <name type="scientific">Potamilus streckersoni</name>
    <dbReference type="NCBI Taxonomy" id="2493646"/>
    <lineage>
        <taxon>Eukaryota</taxon>
        <taxon>Metazoa</taxon>
        <taxon>Spiralia</taxon>
        <taxon>Lophotrochozoa</taxon>
        <taxon>Mollusca</taxon>
        <taxon>Bivalvia</taxon>
        <taxon>Autobranchia</taxon>
        <taxon>Heteroconchia</taxon>
        <taxon>Palaeoheterodonta</taxon>
        <taxon>Unionida</taxon>
        <taxon>Unionoidea</taxon>
        <taxon>Unionidae</taxon>
        <taxon>Ambleminae</taxon>
        <taxon>Lampsilini</taxon>
        <taxon>Potamilus</taxon>
    </lineage>
</organism>
<keyword evidence="2" id="KW-0863">Zinc-finger</keyword>
<evidence type="ECO:0000256" key="3">
    <source>
        <dbReference type="ARBA" id="ARBA00022833"/>
    </source>
</evidence>
<accession>A0AAE0RW32</accession>
<feature type="region of interest" description="Disordered" evidence="4">
    <location>
        <begin position="1"/>
        <end position="21"/>
    </location>
</feature>
<dbReference type="Gene3D" id="1.20.5.4770">
    <property type="match status" value="1"/>
</dbReference>
<reference evidence="6" key="2">
    <citation type="journal article" date="2021" name="Genome Biol. Evol.">
        <title>Developing a high-quality reference genome for a parasitic bivalve with doubly uniparental inheritance (Bivalvia: Unionida).</title>
        <authorList>
            <person name="Smith C.H."/>
        </authorList>
    </citation>
    <scope>NUCLEOTIDE SEQUENCE</scope>
    <source>
        <strain evidence="6">CHS0354</strain>
        <tissue evidence="6">Mantle</tissue>
    </source>
</reference>
<protein>
    <recommendedName>
        <fullName evidence="5">A20-type domain-containing protein</fullName>
    </recommendedName>
</protein>
<reference evidence="6" key="3">
    <citation type="submission" date="2023-05" db="EMBL/GenBank/DDBJ databases">
        <authorList>
            <person name="Smith C.H."/>
        </authorList>
    </citation>
    <scope>NUCLEOTIDE SEQUENCE</scope>
    <source>
        <strain evidence="6">CHS0354</strain>
        <tissue evidence="6">Mantle</tissue>
    </source>
</reference>
<evidence type="ECO:0000256" key="2">
    <source>
        <dbReference type="ARBA" id="ARBA00022771"/>
    </source>
</evidence>
<dbReference type="Pfam" id="PF01754">
    <property type="entry name" value="zf-A20"/>
    <property type="match status" value="1"/>
</dbReference>
<evidence type="ECO:0000256" key="1">
    <source>
        <dbReference type="ARBA" id="ARBA00022723"/>
    </source>
</evidence>
<feature type="domain" description="A20-type" evidence="5">
    <location>
        <begin position="22"/>
        <end position="57"/>
    </location>
</feature>
<gene>
    <name evidence="6" type="ORF">CHS0354_017972</name>
</gene>
<dbReference type="SMART" id="SM00259">
    <property type="entry name" value="ZnF_A20"/>
    <property type="match status" value="1"/>
</dbReference>
<dbReference type="GO" id="GO:0003677">
    <property type="term" value="F:DNA binding"/>
    <property type="evidence" value="ECO:0007669"/>
    <property type="project" value="InterPro"/>
</dbReference>
<keyword evidence="3" id="KW-0862">Zinc</keyword>
<keyword evidence="1" id="KW-0479">Metal-binding</keyword>
<dbReference type="InterPro" id="IPR002653">
    <property type="entry name" value="Znf_A20"/>
</dbReference>
<dbReference type="GO" id="GO:0008270">
    <property type="term" value="F:zinc ion binding"/>
    <property type="evidence" value="ECO:0007669"/>
    <property type="project" value="UniProtKB-KW"/>
</dbReference>
<reference evidence="6" key="1">
    <citation type="journal article" date="2021" name="Genome Biol. Evol.">
        <title>A High-Quality Reference Genome for a Parasitic Bivalve with Doubly Uniparental Inheritance (Bivalvia: Unionida).</title>
        <authorList>
            <person name="Smith C.H."/>
        </authorList>
    </citation>
    <scope>NUCLEOTIDE SEQUENCE</scope>
    <source>
        <strain evidence="6">CHS0354</strain>
    </source>
</reference>
<name>A0AAE0RW32_9BIVA</name>
<evidence type="ECO:0000313" key="7">
    <source>
        <dbReference type="Proteomes" id="UP001195483"/>
    </source>
</evidence>
<dbReference type="AlphaFoldDB" id="A0AAE0RW32"/>